<dbReference type="InterPro" id="IPR009057">
    <property type="entry name" value="Homeodomain-like_sf"/>
</dbReference>
<name>A0A4U8Q2D5_9FIRM</name>
<dbReference type="SMART" id="SM00448">
    <property type="entry name" value="REC"/>
    <property type="match status" value="1"/>
</dbReference>
<feature type="domain" description="HTH araC/xylS-type" evidence="7">
    <location>
        <begin position="407"/>
        <end position="505"/>
    </location>
</feature>
<dbReference type="InterPro" id="IPR001789">
    <property type="entry name" value="Sig_transdc_resp-reg_receiver"/>
</dbReference>
<dbReference type="Gene3D" id="3.40.50.2300">
    <property type="match status" value="1"/>
</dbReference>
<evidence type="ECO:0000256" key="5">
    <source>
        <dbReference type="ARBA" id="ARBA00024867"/>
    </source>
</evidence>
<dbReference type="PROSITE" id="PS01124">
    <property type="entry name" value="HTH_ARAC_FAMILY_2"/>
    <property type="match status" value="1"/>
</dbReference>
<evidence type="ECO:0000313" key="10">
    <source>
        <dbReference type="Proteomes" id="UP000306509"/>
    </source>
</evidence>
<organism evidence="9 10">
    <name type="scientific">Robinsoniella peoriensis</name>
    <dbReference type="NCBI Taxonomy" id="180332"/>
    <lineage>
        <taxon>Bacteria</taxon>
        <taxon>Bacillati</taxon>
        <taxon>Bacillota</taxon>
        <taxon>Clostridia</taxon>
        <taxon>Lachnospirales</taxon>
        <taxon>Lachnospiraceae</taxon>
        <taxon>Robinsoniella</taxon>
    </lineage>
</organism>
<dbReference type="AlphaFoldDB" id="A0A4U8Q2D5"/>
<dbReference type="STRING" id="180332.GCA_000797495_02119"/>
<keyword evidence="3" id="KW-0238">DNA-binding</keyword>
<keyword evidence="2" id="KW-0805">Transcription regulation</keyword>
<keyword evidence="10" id="KW-1185">Reference proteome</keyword>
<proteinExistence type="predicted"/>
<feature type="modified residue" description="4-aspartylphosphate" evidence="6">
    <location>
        <position position="58"/>
    </location>
</feature>
<dbReference type="PRINTS" id="PR00032">
    <property type="entry name" value="HTHARAC"/>
</dbReference>
<dbReference type="InterPro" id="IPR011006">
    <property type="entry name" value="CheY-like_superfamily"/>
</dbReference>
<dbReference type="RefSeq" id="WP_027295688.1">
    <property type="nucleotide sequence ID" value="NZ_CABMJZ010000123.1"/>
</dbReference>
<sequence length="506" mass="58634">MNEKSRIYIVDDEMMAIAYFKSLVREASDDIEIVGEALQGAAAYPEICRLKPDIIFVDISMPVMNGLQLAGKLLKADKTVKIVLLTSYRDFDYVKKGMEMGVVSYMLKNELTGETLKEEIEKIMSSLKEERHKAHMYAEHNLRKFLTSQAAEEEDIIYRNHPLQRYGLLYICEDQPLSLDGENKRLSVYDGELLEMLEYPGGLVCRSAVAMGEGRWCTIFFIDVNVAVSKDLLMQAGEVIRSAMLQKGIHVSCIASRATKKFLELPDLYKELADLSDYTFFCGGDRVLWQEELQKCCKTDPDYDGLMLQLMYTLDEEDQNASEFTLHQMLEKYKAAYSKTEYTRILREIRGILKRYAERKKVEAGIIWENHVFASVLQVEEWLYEGMNEIYERLHSYKGEQYSRMIGLCLEYIHKNFEKNISVQDIANAANISEGHLRKCFKNELNITVVDYLTNYRIRRAKKMMKSGEYKISEIYEKVGFTSSQYFSYVFKKIEGVTPSEFLKSL</sequence>
<dbReference type="Pfam" id="PF00072">
    <property type="entry name" value="Response_reg"/>
    <property type="match status" value="1"/>
</dbReference>
<comment type="caution">
    <text evidence="9">The sequence shown here is derived from an EMBL/GenBank/DDBJ whole genome shotgun (WGS) entry which is preliminary data.</text>
</comment>
<dbReference type="InterPro" id="IPR018060">
    <property type="entry name" value="HTH_AraC"/>
</dbReference>
<dbReference type="PANTHER" id="PTHR43280:SF28">
    <property type="entry name" value="HTH-TYPE TRANSCRIPTIONAL ACTIVATOR RHAS"/>
    <property type="match status" value="1"/>
</dbReference>
<keyword evidence="4" id="KW-0804">Transcription</keyword>
<dbReference type="GO" id="GO:0000160">
    <property type="term" value="P:phosphorelay signal transduction system"/>
    <property type="evidence" value="ECO:0007669"/>
    <property type="project" value="InterPro"/>
</dbReference>
<dbReference type="CDD" id="cd17536">
    <property type="entry name" value="REC_YesN-like"/>
    <property type="match status" value="1"/>
</dbReference>
<feature type="domain" description="Response regulatory" evidence="8">
    <location>
        <begin position="6"/>
        <end position="123"/>
    </location>
</feature>
<evidence type="ECO:0000256" key="3">
    <source>
        <dbReference type="ARBA" id="ARBA00023125"/>
    </source>
</evidence>
<dbReference type="Proteomes" id="UP000306509">
    <property type="component" value="Unassembled WGS sequence"/>
</dbReference>
<dbReference type="GO" id="GO:0003700">
    <property type="term" value="F:DNA-binding transcription factor activity"/>
    <property type="evidence" value="ECO:0007669"/>
    <property type="project" value="InterPro"/>
</dbReference>
<accession>A0A4U8Q2D5</accession>
<comment type="function">
    <text evidence="5">May play the central regulatory role in sporulation. It may be an element of the effector pathway responsible for the activation of sporulation genes in response to nutritional stress. Spo0A may act in concert with spo0H (a sigma factor) to control the expression of some genes that are critical to the sporulation process.</text>
</comment>
<dbReference type="EMBL" id="QGQD01000083">
    <property type="protein sequence ID" value="TLC98786.1"/>
    <property type="molecule type" value="Genomic_DNA"/>
</dbReference>
<dbReference type="SUPFAM" id="SSF52172">
    <property type="entry name" value="CheY-like"/>
    <property type="match status" value="1"/>
</dbReference>
<evidence type="ECO:0000259" key="8">
    <source>
        <dbReference type="PROSITE" id="PS50110"/>
    </source>
</evidence>
<dbReference type="PANTHER" id="PTHR43280">
    <property type="entry name" value="ARAC-FAMILY TRANSCRIPTIONAL REGULATOR"/>
    <property type="match status" value="1"/>
</dbReference>
<dbReference type="SUPFAM" id="SSF46689">
    <property type="entry name" value="Homeodomain-like"/>
    <property type="match status" value="2"/>
</dbReference>
<dbReference type="Gene3D" id="1.10.10.60">
    <property type="entry name" value="Homeodomain-like"/>
    <property type="match status" value="2"/>
</dbReference>
<keyword evidence="6" id="KW-0597">Phosphoprotein</keyword>
<dbReference type="InterPro" id="IPR020449">
    <property type="entry name" value="Tscrpt_reg_AraC-type_HTH"/>
</dbReference>
<evidence type="ECO:0000313" key="9">
    <source>
        <dbReference type="EMBL" id="TLC98786.1"/>
    </source>
</evidence>
<evidence type="ECO:0000256" key="2">
    <source>
        <dbReference type="ARBA" id="ARBA00023015"/>
    </source>
</evidence>
<dbReference type="Pfam" id="PF12833">
    <property type="entry name" value="HTH_18"/>
    <property type="match status" value="1"/>
</dbReference>
<dbReference type="PROSITE" id="PS50110">
    <property type="entry name" value="RESPONSE_REGULATORY"/>
    <property type="match status" value="1"/>
</dbReference>
<protein>
    <recommendedName>
        <fullName evidence="1">Stage 0 sporulation protein A homolog</fullName>
    </recommendedName>
</protein>
<dbReference type="GO" id="GO:0043565">
    <property type="term" value="F:sequence-specific DNA binding"/>
    <property type="evidence" value="ECO:0007669"/>
    <property type="project" value="InterPro"/>
</dbReference>
<evidence type="ECO:0000256" key="4">
    <source>
        <dbReference type="ARBA" id="ARBA00023163"/>
    </source>
</evidence>
<evidence type="ECO:0000256" key="1">
    <source>
        <dbReference type="ARBA" id="ARBA00018672"/>
    </source>
</evidence>
<gene>
    <name evidence="9" type="ORF">DSM106044_04319</name>
</gene>
<evidence type="ECO:0000256" key="6">
    <source>
        <dbReference type="PROSITE-ProRule" id="PRU00169"/>
    </source>
</evidence>
<reference evidence="9 10" key="1">
    <citation type="journal article" date="2019" name="Anaerobe">
        <title>Detection of Robinsoniella peoriensis in multiple bone samples of a trauma patient.</title>
        <authorList>
            <person name="Schrottner P."/>
            <person name="Hartwich K."/>
            <person name="Bunk B."/>
            <person name="Schober I."/>
            <person name="Helbig S."/>
            <person name="Rudolph W.W."/>
            <person name="Gunzer F."/>
        </authorList>
    </citation>
    <scope>NUCLEOTIDE SEQUENCE [LARGE SCALE GENOMIC DNA]</scope>
    <source>
        <strain evidence="9 10">DSM 106044</strain>
    </source>
</reference>
<dbReference type="SMART" id="SM00342">
    <property type="entry name" value="HTH_ARAC"/>
    <property type="match status" value="1"/>
</dbReference>
<evidence type="ECO:0000259" key="7">
    <source>
        <dbReference type="PROSITE" id="PS01124"/>
    </source>
</evidence>